<evidence type="ECO:0000259" key="3">
    <source>
        <dbReference type="PROSITE" id="PS50240"/>
    </source>
</evidence>
<dbReference type="InterPro" id="IPR001254">
    <property type="entry name" value="Trypsin_dom"/>
</dbReference>
<dbReference type="InterPro" id="IPR009003">
    <property type="entry name" value="Peptidase_S1_PA"/>
</dbReference>
<reference evidence="4" key="3">
    <citation type="submission" date="2025-05" db="UniProtKB">
        <authorList>
            <consortium name="EnsemblMetazoa"/>
        </authorList>
    </citation>
    <scope>IDENTIFICATION</scope>
    <source>
        <strain evidence="4">PEST</strain>
    </source>
</reference>
<dbReference type="Pfam" id="PF00089">
    <property type="entry name" value="Trypsin"/>
    <property type="match status" value="2"/>
</dbReference>
<feature type="signal peptide" evidence="2">
    <location>
        <begin position="1"/>
        <end position="19"/>
    </location>
</feature>
<dbReference type="PANTHER" id="PTHR24260">
    <property type="match status" value="1"/>
</dbReference>
<dbReference type="SMART" id="SM00020">
    <property type="entry name" value="Tryp_SPc"/>
    <property type="match status" value="1"/>
</dbReference>
<sequence>MFAYISVLVSVLFLATVHCNNNSWFTREHIRDIHEIQDTKGLRYKKEAAAQNTPPFENDKDGLLPEFPHIVSIVPERGRTLCLGVLISVSFVLAPGNCLSSQNNQLFVIIDGERLNISKKIVHPMYSSRSTLYDIGLLKIDINDDIKSNIQPACLWLEDKLSFSKITLVGARASGPLKQTASINVQNAETCKPYYDYAFSSQGQSLVDHQMCVFYDFEEHWKWRIKIIYMDIISDNFIVPFVIGIPSFFVIGDSQKFDVFVKLSKFGEWITETMRGEGEEISFELTECIKRHSNERRKINGMTKFIPGNTRDFMVMIYESPDKSKECAGALIEKDIVITLAQCASNLKLHSSRVMFFSRKTIAIRDIIIHPDYMENSLYNNIAILKLESEAPFIHAQLEPYYFKDHNVFLNCHKNVEYNDFSSFYYFSVNELSVLFSYECNPSVEQRIRLSKGLLPEHMCIRNEQTIDTNSCVTKPGSPIYWVNGDTNNLLGLYMNGENCTIGEQAIIIYVYAHMNWIDSVINSR</sequence>
<evidence type="ECO:0000256" key="1">
    <source>
        <dbReference type="ARBA" id="ARBA00024195"/>
    </source>
</evidence>
<evidence type="ECO:0000313" key="5">
    <source>
        <dbReference type="Proteomes" id="UP000007062"/>
    </source>
</evidence>
<name>A0ABK8G4Y1_ANOGA</name>
<dbReference type="SUPFAM" id="SSF50494">
    <property type="entry name" value="Trypsin-like serine proteases"/>
    <property type="match status" value="2"/>
</dbReference>
<dbReference type="InterPro" id="IPR051333">
    <property type="entry name" value="CLIP_Serine_Protease"/>
</dbReference>
<dbReference type="InterPro" id="IPR043504">
    <property type="entry name" value="Peptidase_S1_PA_chymotrypsin"/>
</dbReference>
<evidence type="ECO:0000256" key="2">
    <source>
        <dbReference type="SAM" id="SignalP"/>
    </source>
</evidence>
<proteinExistence type="inferred from homology"/>
<keyword evidence="2" id="KW-0732">Signal</keyword>
<dbReference type="EMBL" id="AAAB01008796">
    <property type="status" value="NOT_ANNOTATED_CDS"/>
    <property type="molecule type" value="Genomic_DNA"/>
</dbReference>
<reference evidence="4 5" key="1">
    <citation type="journal article" date="2002" name="Science">
        <title>The genome sequence of the malaria mosquito Anopheles gambiae.</title>
        <authorList>
            <person name="Holt R.A."/>
            <person name="Subramanian G.M."/>
            <person name="Halpern A."/>
            <person name="Sutton G.G."/>
            <person name="Charlab R."/>
            <person name="Nusskern D.R."/>
            <person name="Wincker P."/>
            <person name="Clark A.G."/>
            <person name="Ribeiro J.M."/>
            <person name="Wides R."/>
            <person name="Salzberg S.L."/>
            <person name="Loftus B."/>
            <person name="Yandell M."/>
            <person name="Majoros W.H."/>
            <person name="Rusch D.B."/>
            <person name="Lai Z."/>
            <person name="Kraft C.L."/>
            <person name="Abril J.F."/>
            <person name="Anthouard V."/>
            <person name="Arensburger P."/>
            <person name="Atkinson P.W."/>
            <person name="Baden H."/>
            <person name="de Berardinis V."/>
            <person name="Baldwin D."/>
            <person name="Benes V."/>
            <person name="Biedler J."/>
            <person name="Blass C."/>
            <person name="Bolanos R."/>
            <person name="Boscus D."/>
            <person name="Barnstead M."/>
            <person name="Cai S."/>
            <person name="Center A."/>
            <person name="Chaturverdi K."/>
            <person name="Christophides G.K."/>
            <person name="Chrystal M.A."/>
            <person name="Clamp M."/>
            <person name="Cravchik A."/>
            <person name="Curwen V."/>
            <person name="Dana A."/>
            <person name="Delcher A."/>
            <person name="Dew I."/>
            <person name="Evans C.A."/>
            <person name="Flanigan M."/>
            <person name="Grundschober-Freimoser A."/>
            <person name="Friedli L."/>
            <person name="Gu Z."/>
            <person name="Guan P."/>
            <person name="Guigo R."/>
            <person name="Hillenmeyer M.E."/>
            <person name="Hladun S.L."/>
            <person name="Hogan J.R."/>
            <person name="Hong Y.S."/>
            <person name="Hoover J."/>
            <person name="Jaillon O."/>
            <person name="Ke Z."/>
            <person name="Kodira C."/>
            <person name="Kokoza E."/>
            <person name="Koutsos A."/>
            <person name="Letunic I."/>
            <person name="Levitsky A."/>
            <person name="Liang Y."/>
            <person name="Lin J.J."/>
            <person name="Lobo N.F."/>
            <person name="Lopez J.R."/>
            <person name="Malek J.A."/>
            <person name="McIntosh T.C."/>
            <person name="Meister S."/>
            <person name="Miller J."/>
            <person name="Mobarry C."/>
            <person name="Mongin E."/>
            <person name="Murphy S.D."/>
            <person name="O'Brochta D.A."/>
            <person name="Pfannkoch C."/>
            <person name="Qi R."/>
            <person name="Regier M.A."/>
            <person name="Remington K."/>
            <person name="Shao H."/>
            <person name="Sharakhova M.V."/>
            <person name="Sitter C.D."/>
            <person name="Shetty J."/>
            <person name="Smith T.J."/>
            <person name="Strong R."/>
            <person name="Sun J."/>
            <person name="Thomasova D."/>
            <person name="Ton L.Q."/>
            <person name="Topalis P."/>
            <person name="Tu Z."/>
            <person name="Unger M.F."/>
            <person name="Walenz B."/>
            <person name="Wang A."/>
            <person name="Wang J."/>
            <person name="Wang M."/>
            <person name="Wang X."/>
            <person name="Woodford K.J."/>
            <person name="Wortman J.R."/>
            <person name="Wu M."/>
            <person name="Yao A."/>
            <person name="Zdobnov E.M."/>
            <person name="Zhang H."/>
            <person name="Zhao Q."/>
            <person name="Zhao S."/>
            <person name="Zhu S.C."/>
            <person name="Zhimulev I."/>
            <person name="Coluzzi M."/>
            <person name="della Torre A."/>
            <person name="Roth C.W."/>
            <person name="Louis C."/>
            <person name="Kalush F."/>
            <person name="Mural R.J."/>
            <person name="Myers E.W."/>
            <person name="Adams M.D."/>
            <person name="Smith H.O."/>
            <person name="Broder S."/>
            <person name="Gardner M.J."/>
            <person name="Fraser C.M."/>
            <person name="Birney E."/>
            <person name="Bork P."/>
            <person name="Brey P.T."/>
            <person name="Venter J.C."/>
            <person name="Weissenbach J."/>
            <person name="Kafatos F.C."/>
            <person name="Collins F.H."/>
            <person name="Hoffman S.L."/>
        </authorList>
    </citation>
    <scope>NUCLEOTIDE SEQUENCE [LARGE SCALE GENOMIC DNA]</scope>
    <source>
        <strain evidence="4 5">PEST</strain>
    </source>
</reference>
<dbReference type="EnsemblMetazoa" id="AGAP029073.R126">
    <property type="protein sequence ID" value="AGAP029073.P126"/>
    <property type="gene ID" value="AGAP029073"/>
</dbReference>
<dbReference type="PANTHER" id="PTHR24260:SF147">
    <property type="entry name" value="EG:BACR7A4.3 PROTEIN-RELATED"/>
    <property type="match status" value="1"/>
</dbReference>
<organism evidence="4 5">
    <name type="scientific">Anopheles gambiae</name>
    <name type="common">African malaria mosquito</name>
    <dbReference type="NCBI Taxonomy" id="7165"/>
    <lineage>
        <taxon>Eukaryota</taxon>
        <taxon>Metazoa</taxon>
        <taxon>Ecdysozoa</taxon>
        <taxon>Arthropoda</taxon>
        <taxon>Hexapoda</taxon>
        <taxon>Insecta</taxon>
        <taxon>Pterygota</taxon>
        <taxon>Neoptera</taxon>
        <taxon>Endopterygota</taxon>
        <taxon>Diptera</taxon>
        <taxon>Nematocera</taxon>
        <taxon>Culicoidea</taxon>
        <taxon>Culicidae</taxon>
        <taxon>Anophelinae</taxon>
        <taxon>Anopheles</taxon>
    </lineage>
</organism>
<evidence type="ECO:0000313" key="4">
    <source>
        <dbReference type="EnsemblMetazoa" id="AGAP029073.P126"/>
    </source>
</evidence>
<feature type="domain" description="Peptidase S1" evidence="3">
    <location>
        <begin position="66"/>
        <end position="275"/>
    </location>
</feature>
<dbReference type="PROSITE" id="PS50240">
    <property type="entry name" value="TRYPSIN_DOM"/>
    <property type="match status" value="2"/>
</dbReference>
<dbReference type="Gene3D" id="2.40.10.10">
    <property type="entry name" value="Trypsin-like serine proteases"/>
    <property type="match status" value="3"/>
</dbReference>
<feature type="chain" id="PRO_5045742604" description="Peptidase S1 domain-containing protein" evidence="2">
    <location>
        <begin position="20"/>
        <end position="525"/>
    </location>
</feature>
<keyword evidence="5" id="KW-1185">Reference proteome</keyword>
<feature type="domain" description="Peptidase S1" evidence="3">
    <location>
        <begin position="298"/>
        <end position="523"/>
    </location>
</feature>
<dbReference type="Proteomes" id="UP000007062">
    <property type="component" value="Chromosome 3L"/>
</dbReference>
<reference evidence="4 5" key="2">
    <citation type="journal article" date="2004" name="Trends Parasitol.">
        <title>The Anopheles gambiae genome: an update.</title>
        <authorList>
            <person name="Mongin E."/>
            <person name="Louis C."/>
            <person name="Holt R.A."/>
            <person name="Birney E."/>
            <person name="Collins F.H."/>
        </authorList>
    </citation>
    <scope>NUCLEOTIDE SEQUENCE [LARGE SCALE GENOMIC DNA]</scope>
    <source>
        <strain evidence="4 5">PEST</strain>
    </source>
</reference>
<accession>A0ABK8G4Y1</accession>
<protein>
    <recommendedName>
        <fullName evidence="3">Peptidase S1 domain-containing protein</fullName>
    </recommendedName>
</protein>
<comment type="similarity">
    <text evidence="1">Belongs to the peptidase S1 family. CLIP subfamily.</text>
</comment>